<gene>
    <name evidence="1" type="ORF">AJ80_10071</name>
</gene>
<dbReference type="EMBL" id="PDNA01000581">
    <property type="protein sequence ID" value="PGG94966.1"/>
    <property type="molecule type" value="Genomic_DNA"/>
</dbReference>
<dbReference type="Proteomes" id="UP000224634">
    <property type="component" value="Unassembled WGS sequence"/>
</dbReference>
<evidence type="ECO:0008006" key="3">
    <source>
        <dbReference type="Google" id="ProtNLM"/>
    </source>
</evidence>
<name>A0A2B7WEE0_POLH7</name>
<sequence>IQIYAYIFTNLETQQGYKILFTKLFKHLGNAAQQPVQFGHIHGGDSCIHAVTVDMCMKQAPGFGDFLHDLDPSKTWSEHLQHTVIFCQTHVQRNFFKKFKLHPARYLIDTIWDLPDTRDVVEHLDTIAQLYPKLKKWIDSKKKDWILAGLSAEHSCIPMTWQIYTWKYTGISKSSYFADNEFIRYKQILLAAVL</sequence>
<evidence type="ECO:0000313" key="2">
    <source>
        <dbReference type="Proteomes" id="UP000224634"/>
    </source>
</evidence>
<proteinExistence type="predicted"/>
<evidence type="ECO:0000313" key="1">
    <source>
        <dbReference type="EMBL" id="PGG94966.1"/>
    </source>
</evidence>
<dbReference type="AlphaFoldDB" id="A0A2B7WEE0"/>
<accession>A0A2B7WEE0</accession>
<protein>
    <recommendedName>
        <fullName evidence="3">MULE transposase domain-containing protein</fullName>
    </recommendedName>
</protein>
<dbReference type="OrthoDB" id="4526548at2759"/>
<reference evidence="1 2" key="1">
    <citation type="submission" date="2017-10" db="EMBL/GenBank/DDBJ databases">
        <title>Comparative genomics in systemic dimorphic fungi from Ajellomycetaceae.</title>
        <authorList>
            <person name="Munoz J.F."/>
            <person name="Mcewen J.G."/>
            <person name="Clay O.K."/>
            <person name="Cuomo C.A."/>
        </authorList>
    </citation>
    <scope>NUCLEOTIDE SEQUENCE [LARGE SCALE GENOMIC DNA]</scope>
    <source>
        <strain evidence="1 2">UAMH7299</strain>
    </source>
</reference>
<organism evidence="1 2">
    <name type="scientific">Polytolypa hystricis (strain UAMH7299)</name>
    <dbReference type="NCBI Taxonomy" id="1447883"/>
    <lineage>
        <taxon>Eukaryota</taxon>
        <taxon>Fungi</taxon>
        <taxon>Dikarya</taxon>
        <taxon>Ascomycota</taxon>
        <taxon>Pezizomycotina</taxon>
        <taxon>Eurotiomycetes</taxon>
        <taxon>Eurotiomycetidae</taxon>
        <taxon>Onygenales</taxon>
        <taxon>Onygenales incertae sedis</taxon>
        <taxon>Polytolypa</taxon>
    </lineage>
</organism>
<feature type="non-terminal residue" evidence="1">
    <location>
        <position position="194"/>
    </location>
</feature>
<comment type="caution">
    <text evidence="1">The sequence shown here is derived from an EMBL/GenBank/DDBJ whole genome shotgun (WGS) entry which is preliminary data.</text>
</comment>
<keyword evidence="2" id="KW-1185">Reference proteome</keyword>
<feature type="non-terminal residue" evidence="1">
    <location>
        <position position="1"/>
    </location>
</feature>